<dbReference type="AlphaFoldDB" id="A0A1G2CLJ8"/>
<dbReference type="PANTHER" id="PTHR35458">
    <property type="entry name" value="SLR0755 PROTEIN"/>
    <property type="match status" value="1"/>
</dbReference>
<dbReference type="PANTHER" id="PTHR35458:SF8">
    <property type="entry name" value="SLR0650 PROTEIN"/>
    <property type="match status" value="1"/>
</dbReference>
<proteinExistence type="predicted"/>
<dbReference type="EMBL" id="MHLE01000038">
    <property type="protein sequence ID" value="OGZ02229.1"/>
    <property type="molecule type" value="Genomic_DNA"/>
</dbReference>
<gene>
    <name evidence="2" type="ORF">A2390_00885</name>
</gene>
<dbReference type="Pfam" id="PF01936">
    <property type="entry name" value="NYN"/>
    <property type="match status" value="1"/>
</dbReference>
<evidence type="ECO:0000313" key="3">
    <source>
        <dbReference type="Proteomes" id="UP000178599"/>
    </source>
</evidence>
<dbReference type="InterPro" id="IPR047140">
    <property type="entry name" value="LabA"/>
</dbReference>
<feature type="domain" description="NYN" evidence="1">
    <location>
        <begin position="21"/>
        <end position="198"/>
    </location>
</feature>
<dbReference type="Proteomes" id="UP000178599">
    <property type="component" value="Unassembled WGS sequence"/>
</dbReference>
<sequence>MKEAEPISELLSELKNFPRPAGIFIDGPNTFGALRELNWHINWRNFAGLMKNLFGQDVSLYFCTANDSKNEGQQNFLSILEEVGFKIFLQEVVKKTSNPNLNFLNWLYNPYAKKFPNKNGKDHRADFCINKGDIDAFLGFLIGKFMPQFKTLVLFSGDYNFFPVVKSCINEGKEVVIMSFKCSLSLKLANLASKVVFLEEPNIKPYLVLQNQFRN</sequence>
<reference evidence="2 3" key="1">
    <citation type="journal article" date="2016" name="Nat. Commun.">
        <title>Thousands of microbial genomes shed light on interconnected biogeochemical processes in an aquifer system.</title>
        <authorList>
            <person name="Anantharaman K."/>
            <person name="Brown C.T."/>
            <person name="Hug L.A."/>
            <person name="Sharon I."/>
            <person name="Castelle C.J."/>
            <person name="Probst A.J."/>
            <person name="Thomas B.C."/>
            <person name="Singh A."/>
            <person name="Wilkins M.J."/>
            <person name="Karaoz U."/>
            <person name="Brodie E.L."/>
            <person name="Williams K.H."/>
            <person name="Hubbard S.S."/>
            <person name="Banfield J.F."/>
        </authorList>
    </citation>
    <scope>NUCLEOTIDE SEQUENCE [LARGE SCALE GENOMIC DNA]</scope>
</reference>
<comment type="caution">
    <text evidence="2">The sequence shown here is derived from an EMBL/GenBank/DDBJ whole genome shotgun (WGS) entry which is preliminary data.</text>
</comment>
<organism evidence="2 3">
    <name type="scientific">Candidatus Liptonbacteria bacterium RIFOXYB1_FULL_36_10</name>
    <dbReference type="NCBI Taxonomy" id="1798654"/>
    <lineage>
        <taxon>Bacteria</taxon>
        <taxon>Candidatus Liptoniibacteriota</taxon>
    </lineage>
</organism>
<dbReference type="Gene3D" id="3.40.50.1010">
    <property type="entry name" value="5'-nuclease"/>
    <property type="match status" value="1"/>
</dbReference>
<dbReference type="GO" id="GO:0004540">
    <property type="term" value="F:RNA nuclease activity"/>
    <property type="evidence" value="ECO:0007669"/>
    <property type="project" value="InterPro"/>
</dbReference>
<accession>A0A1G2CLJ8</accession>
<dbReference type="InterPro" id="IPR021139">
    <property type="entry name" value="NYN"/>
</dbReference>
<protein>
    <recommendedName>
        <fullName evidence="1">NYN domain-containing protein</fullName>
    </recommendedName>
</protein>
<evidence type="ECO:0000259" key="1">
    <source>
        <dbReference type="Pfam" id="PF01936"/>
    </source>
</evidence>
<evidence type="ECO:0000313" key="2">
    <source>
        <dbReference type="EMBL" id="OGZ02229.1"/>
    </source>
</evidence>
<name>A0A1G2CLJ8_9BACT</name>